<dbReference type="GO" id="GO:0016020">
    <property type="term" value="C:membrane"/>
    <property type="evidence" value="ECO:0007669"/>
    <property type="project" value="InterPro"/>
</dbReference>
<evidence type="ECO:0000259" key="3">
    <source>
        <dbReference type="Pfam" id="PF06580"/>
    </source>
</evidence>
<dbReference type="InterPro" id="IPR010559">
    <property type="entry name" value="Sig_transdc_His_kin_internal"/>
</dbReference>
<evidence type="ECO:0000256" key="1">
    <source>
        <dbReference type="SAM" id="Coils"/>
    </source>
</evidence>
<keyword evidence="1" id="KW-0175">Coiled coil</keyword>
<dbReference type="SUPFAM" id="SSF55874">
    <property type="entry name" value="ATPase domain of HSP90 chaperone/DNA topoisomerase II/histidine kinase"/>
    <property type="match status" value="1"/>
</dbReference>
<dbReference type="AlphaFoldDB" id="A0AAD1DPC0"/>
<keyword evidence="4" id="KW-0418">Kinase</keyword>
<dbReference type="EMBL" id="CP033923">
    <property type="protein sequence ID" value="AZA89526.1"/>
    <property type="molecule type" value="Genomic_DNA"/>
</dbReference>
<keyword evidence="5" id="KW-1185">Reference proteome</keyword>
<dbReference type="Gene3D" id="3.30.565.10">
    <property type="entry name" value="Histidine kinase-like ATPase, C-terminal domain"/>
    <property type="match status" value="1"/>
</dbReference>
<proteinExistence type="predicted"/>
<feature type="coiled-coil region" evidence="1">
    <location>
        <begin position="369"/>
        <end position="396"/>
    </location>
</feature>
<accession>A0AAD1DPC0</accession>
<dbReference type="Pfam" id="PF06580">
    <property type="entry name" value="His_kinase"/>
    <property type="match status" value="1"/>
</dbReference>
<dbReference type="SUPFAM" id="SSF48452">
    <property type="entry name" value="TPR-like"/>
    <property type="match status" value="1"/>
</dbReference>
<evidence type="ECO:0000256" key="2">
    <source>
        <dbReference type="SAM" id="Phobius"/>
    </source>
</evidence>
<organism evidence="4 5">
    <name type="scientific">Chryseobacterium nakagawai</name>
    <dbReference type="NCBI Taxonomy" id="1241982"/>
    <lineage>
        <taxon>Bacteria</taxon>
        <taxon>Pseudomonadati</taxon>
        <taxon>Bacteroidota</taxon>
        <taxon>Flavobacteriia</taxon>
        <taxon>Flavobacteriales</taxon>
        <taxon>Weeksellaceae</taxon>
        <taxon>Chryseobacterium group</taxon>
        <taxon>Chryseobacterium</taxon>
    </lineage>
</organism>
<name>A0AAD1DPC0_CHRNA</name>
<dbReference type="InterPro" id="IPR050640">
    <property type="entry name" value="Bact_2-comp_sensor_kinase"/>
</dbReference>
<dbReference type="KEGG" id="cnk:EG343_02220"/>
<evidence type="ECO:0000313" key="5">
    <source>
        <dbReference type="Proteomes" id="UP000278288"/>
    </source>
</evidence>
<evidence type="ECO:0000313" key="4">
    <source>
        <dbReference type="EMBL" id="AZA89526.1"/>
    </source>
</evidence>
<dbReference type="GO" id="GO:0000155">
    <property type="term" value="F:phosphorelay sensor kinase activity"/>
    <property type="evidence" value="ECO:0007669"/>
    <property type="project" value="InterPro"/>
</dbReference>
<keyword evidence="2" id="KW-0812">Transmembrane</keyword>
<dbReference type="InterPro" id="IPR036890">
    <property type="entry name" value="HATPase_C_sf"/>
</dbReference>
<dbReference type="PANTHER" id="PTHR34220:SF7">
    <property type="entry name" value="SENSOR HISTIDINE KINASE YPDA"/>
    <property type="match status" value="1"/>
</dbReference>
<keyword evidence="2" id="KW-0472">Membrane</keyword>
<dbReference type="Proteomes" id="UP000278288">
    <property type="component" value="Chromosome"/>
</dbReference>
<reference evidence="4 5" key="1">
    <citation type="submission" date="2018-11" db="EMBL/GenBank/DDBJ databases">
        <title>Proposal to divide the Flavobacteriaceae and reorganize its genera based on Amino Acid Identity values calculated from whole genome sequences.</title>
        <authorList>
            <person name="Nicholson A.C."/>
            <person name="Gulvik C.A."/>
            <person name="Whitney A.M."/>
            <person name="Humrighouse B.W."/>
            <person name="Bell M."/>
            <person name="Holmes B."/>
            <person name="Steigerwalt A.G."/>
            <person name="Villarma A."/>
            <person name="Sheth M."/>
            <person name="Batra D."/>
            <person name="Pryor J."/>
            <person name="Bernardet J.-F."/>
            <person name="Hugo C."/>
            <person name="Kampfer P."/>
            <person name="Newman J."/>
            <person name="McQuiston J.R."/>
        </authorList>
    </citation>
    <scope>NUCLEOTIDE SEQUENCE [LARGE SCALE GENOMIC DNA]</scope>
    <source>
        <strain evidence="4 5">G0041</strain>
    </source>
</reference>
<keyword evidence="4" id="KW-0808">Transferase</keyword>
<keyword evidence="2" id="KW-1133">Transmembrane helix</keyword>
<protein>
    <submittedName>
        <fullName evidence="4">Sensor histidine kinase</fullName>
    </submittedName>
</protein>
<dbReference type="Gene3D" id="1.25.40.10">
    <property type="entry name" value="Tetratricopeptide repeat domain"/>
    <property type="match status" value="2"/>
</dbReference>
<dbReference type="PANTHER" id="PTHR34220">
    <property type="entry name" value="SENSOR HISTIDINE KINASE YPDA"/>
    <property type="match status" value="1"/>
</dbReference>
<sequence>MITKNDITQLLFFFLFCWISLSTIKAQQISSIEHEASTGYSKRFIDSSASLKMQMAALQVSQKTGNKEDEAICSAYLALTHKRLLHLKEFTKYTERSYDIAKSLKSDRANAFANAAMGYLKSYTDDKSQALTYFLKAYALFNTMQSYDQSAKLGADISYLFSPDSPEKVKKYADEGLSFAEKSGNPESILHARLAVGNYLSDLIVSGNTDRWQDAILFFKQTITFIEKNEAKIDSKSNIGIAYINLAALYMNGPKPIDENSFLSALEKALAIGKQYGIKSVYRSSMGLRGQFYVAKGEYRTAENLFKEGITYQQSLPYKDNYLLAAFYECLKNIAAEEKDYKAYLEYDTYFIKYNKLKYDESTQQILQNADAKYESEKKIARIQQLEQENKLQKKNQLLGYGISAVLLIGLVFMYRSYYFRQRYHQKREDFLQQQQTNNELKMELLEKETLESLAEKLSLERRLLQSQMDPHFIFNALGNIQGMILRKDTDLAVLYLGKFAKLSRRVLEQSRMETITLEEEIHTLENYIELQQLRLNQSFNYQIQCDESVDLQLHIPPLLIQPFVENAIEHGLKPLEAFQKGILFINFEEKPEENLLICTIKDNGIGLTASRKQKTDDSHRSLSTKITDERLLLMLKDNSRAKLEVRELTIDKDGQSGCAVILSIPIL</sequence>
<gene>
    <name evidence="4" type="ORF">EG343_02220</name>
</gene>
<feature type="domain" description="Signal transduction histidine kinase internal region" evidence="3">
    <location>
        <begin position="461"/>
        <end position="539"/>
    </location>
</feature>
<feature type="transmembrane region" description="Helical" evidence="2">
    <location>
        <begin position="398"/>
        <end position="418"/>
    </location>
</feature>
<dbReference type="InterPro" id="IPR011990">
    <property type="entry name" value="TPR-like_helical_dom_sf"/>
</dbReference>